<evidence type="ECO:0000256" key="1">
    <source>
        <dbReference type="ARBA" id="ARBA00001933"/>
    </source>
</evidence>
<dbReference type="Gene3D" id="3.90.1150.10">
    <property type="entry name" value="Aspartate Aminotransferase, domain 1"/>
    <property type="match status" value="1"/>
</dbReference>
<keyword evidence="7" id="KW-1185">Reference proteome</keyword>
<dbReference type="SUPFAM" id="SSF53383">
    <property type="entry name" value="PLP-dependent transferases"/>
    <property type="match status" value="1"/>
</dbReference>
<evidence type="ECO:0000256" key="3">
    <source>
        <dbReference type="RuleBase" id="RU004075"/>
    </source>
</evidence>
<dbReference type="PANTHER" id="PTHR43586:SF24">
    <property type="entry name" value="BLR4730 PROTEIN"/>
    <property type="match status" value="1"/>
</dbReference>
<dbReference type="Proteomes" id="UP000565724">
    <property type="component" value="Unassembled WGS sequence"/>
</dbReference>
<name>A0A7Y6A6B9_9CELL</name>
<dbReference type="InterPro" id="IPR015424">
    <property type="entry name" value="PyrdxlP-dep_Trfase"/>
</dbReference>
<dbReference type="PROSITE" id="PS00595">
    <property type="entry name" value="AA_TRANSFER_CLASS_5"/>
    <property type="match status" value="1"/>
</dbReference>
<keyword evidence="2" id="KW-0663">Pyridoxal phosphate</keyword>
<protein>
    <submittedName>
        <fullName evidence="6">Aminotransferase class V-fold PLP-dependent enzyme</fullName>
    </submittedName>
</protein>
<dbReference type="Pfam" id="PF00266">
    <property type="entry name" value="Aminotran_5"/>
    <property type="match status" value="1"/>
</dbReference>
<comment type="cofactor">
    <cofactor evidence="1 4">
        <name>pyridoxal 5'-phosphate</name>
        <dbReference type="ChEBI" id="CHEBI:597326"/>
    </cofactor>
</comment>
<reference evidence="6 7" key="1">
    <citation type="submission" date="2020-05" db="EMBL/GenBank/DDBJ databases">
        <title>Genome Sequencing of Type Strains.</title>
        <authorList>
            <person name="Lemaire J.F."/>
            <person name="Inderbitzin P."/>
            <person name="Gregorio O.A."/>
            <person name="Collins S.B."/>
            <person name="Wespe N."/>
            <person name="Knight-Connoni V."/>
        </authorList>
    </citation>
    <scope>NUCLEOTIDE SEQUENCE [LARGE SCALE GENOMIC DNA]</scope>
    <source>
        <strain evidence="6 7">ATCC 25174</strain>
    </source>
</reference>
<dbReference type="EMBL" id="JABMCI010000070">
    <property type="protein sequence ID" value="NUU19487.1"/>
    <property type="molecule type" value="Genomic_DNA"/>
</dbReference>
<accession>A0A7Y6A6B9</accession>
<sequence>MDLGIDLDKVRRDTPGVDHVAHLNNAGGALRPSVVTDTVVAHLRREAEIGPYEAEAESEDRVAAVYGSVARLVHAQPDEIALVQSATAAWNVAFSSLPLATGQRILTARTEYISNAIGLLQACERTGATLEIIEDDEHGQVDLDRLERRLDDDVALVALTHIPTGGGVVNPAAEVGVLTRKAGVPFLLDACQSVGQLDVDVTALGCDLLAATGRKFLRGPRGTGFLYASRAITERLVPPVLGLGAATWTSPTTWEVVPGALRFETWERSIADNLGLGAAADYALAIGLPAIEERVTALADRLREALAQTLGVTVRDKGVRRSGIVTFTVDGMRADDVRARVAAAGVNVSVTRISSAQLDYGVRGLTEVVRASPHYYTSDDELDRLLTALR</sequence>
<comment type="caution">
    <text evidence="6">The sequence shown here is derived from an EMBL/GenBank/DDBJ whole genome shotgun (WGS) entry which is preliminary data.</text>
</comment>
<dbReference type="InterPro" id="IPR020578">
    <property type="entry name" value="Aminotrans_V_PyrdxlP_BS"/>
</dbReference>
<dbReference type="AlphaFoldDB" id="A0A7Y6A6B9"/>
<organism evidence="6 7">
    <name type="scientific">Cellulomonas humilata</name>
    <dbReference type="NCBI Taxonomy" id="144055"/>
    <lineage>
        <taxon>Bacteria</taxon>
        <taxon>Bacillati</taxon>
        <taxon>Actinomycetota</taxon>
        <taxon>Actinomycetes</taxon>
        <taxon>Micrococcales</taxon>
        <taxon>Cellulomonadaceae</taxon>
        <taxon>Cellulomonas</taxon>
    </lineage>
</organism>
<evidence type="ECO:0000256" key="4">
    <source>
        <dbReference type="RuleBase" id="RU004504"/>
    </source>
</evidence>
<comment type="similarity">
    <text evidence="3">Belongs to the class-V pyridoxal-phosphate-dependent aminotransferase family.</text>
</comment>
<evidence type="ECO:0000313" key="7">
    <source>
        <dbReference type="Proteomes" id="UP000565724"/>
    </source>
</evidence>
<dbReference type="Gene3D" id="3.40.640.10">
    <property type="entry name" value="Type I PLP-dependent aspartate aminotransferase-like (Major domain)"/>
    <property type="match status" value="1"/>
</dbReference>
<keyword evidence="6" id="KW-0808">Transferase</keyword>
<evidence type="ECO:0000313" key="6">
    <source>
        <dbReference type="EMBL" id="NUU19487.1"/>
    </source>
</evidence>
<proteinExistence type="inferred from homology"/>
<evidence type="ECO:0000259" key="5">
    <source>
        <dbReference type="Pfam" id="PF00266"/>
    </source>
</evidence>
<dbReference type="GO" id="GO:0008483">
    <property type="term" value="F:transaminase activity"/>
    <property type="evidence" value="ECO:0007669"/>
    <property type="project" value="UniProtKB-KW"/>
</dbReference>
<feature type="domain" description="Aminotransferase class V" evidence="5">
    <location>
        <begin position="23"/>
        <end position="385"/>
    </location>
</feature>
<keyword evidence="6" id="KW-0032">Aminotransferase</keyword>
<dbReference type="PANTHER" id="PTHR43586">
    <property type="entry name" value="CYSTEINE DESULFURASE"/>
    <property type="match status" value="1"/>
</dbReference>
<evidence type="ECO:0000256" key="2">
    <source>
        <dbReference type="ARBA" id="ARBA00022898"/>
    </source>
</evidence>
<dbReference type="InterPro" id="IPR015421">
    <property type="entry name" value="PyrdxlP-dep_Trfase_major"/>
</dbReference>
<dbReference type="InterPro" id="IPR015422">
    <property type="entry name" value="PyrdxlP-dep_Trfase_small"/>
</dbReference>
<dbReference type="InterPro" id="IPR000192">
    <property type="entry name" value="Aminotrans_V_dom"/>
</dbReference>
<gene>
    <name evidence="6" type="ORF">HP550_19740</name>
</gene>